<sequence length="66" mass="7577">MATIKSDSYKPCHSERSAHLLVISTEVSGANEVEKSIKKQVSRLALDVPFRYRLTRNDIYNVFYEA</sequence>
<dbReference type="EMBL" id="BARW01011274">
    <property type="protein sequence ID" value="GAI85690.1"/>
    <property type="molecule type" value="Genomic_DNA"/>
</dbReference>
<gene>
    <name evidence="1" type="ORF">S12H4_21805</name>
</gene>
<reference evidence="1" key="1">
    <citation type="journal article" date="2014" name="Front. Microbiol.">
        <title>High frequency of phylogenetically diverse reductive dehalogenase-homologous genes in deep subseafloor sedimentary metagenomes.</title>
        <authorList>
            <person name="Kawai M."/>
            <person name="Futagami T."/>
            <person name="Toyoda A."/>
            <person name="Takaki Y."/>
            <person name="Nishi S."/>
            <person name="Hori S."/>
            <person name="Arai W."/>
            <person name="Tsubouchi T."/>
            <person name="Morono Y."/>
            <person name="Uchiyama I."/>
            <person name="Ito T."/>
            <person name="Fujiyama A."/>
            <person name="Inagaki F."/>
            <person name="Takami H."/>
        </authorList>
    </citation>
    <scope>NUCLEOTIDE SEQUENCE</scope>
    <source>
        <strain evidence="1">Expedition CK06-06</strain>
    </source>
</reference>
<evidence type="ECO:0000313" key="1">
    <source>
        <dbReference type="EMBL" id="GAI85690.1"/>
    </source>
</evidence>
<name>X1TDM2_9ZZZZ</name>
<accession>X1TDM2</accession>
<proteinExistence type="predicted"/>
<organism evidence="1">
    <name type="scientific">marine sediment metagenome</name>
    <dbReference type="NCBI Taxonomy" id="412755"/>
    <lineage>
        <taxon>unclassified sequences</taxon>
        <taxon>metagenomes</taxon>
        <taxon>ecological metagenomes</taxon>
    </lineage>
</organism>
<dbReference type="AlphaFoldDB" id="X1TDM2"/>
<protein>
    <submittedName>
        <fullName evidence="1">Uncharacterized protein</fullName>
    </submittedName>
</protein>
<feature type="non-terminal residue" evidence="1">
    <location>
        <position position="66"/>
    </location>
</feature>
<comment type="caution">
    <text evidence="1">The sequence shown here is derived from an EMBL/GenBank/DDBJ whole genome shotgun (WGS) entry which is preliminary data.</text>
</comment>